<organism evidence="2 3">
    <name type="scientific">Drosophila busckii</name>
    <name type="common">Fruit fly</name>
    <dbReference type="NCBI Taxonomy" id="30019"/>
    <lineage>
        <taxon>Eukaryota</taxon>
        <taxon>Metazoa</taxon>
        <taxon>Ecdysozoa</taxon>
        <taxon>Arthropoda</taxon>
        <taxon>Hexapoda</taxon>
        <taxon>Insecta</taxon>
        <taxon>Pterygota</taxon>
        <taxon>Neoptera</taxon>
        <taxon>Endopterygota</taxon>
        <taxon>Diptera</taxon>
        <taxon>Brachycera</taxon>
        <taxon>Muscomorpha</taxon>
        <taxon>Ephydroidea</taxon>
        <taxon>Drosophilidae</taxon>
        <taxon>Drosophila</taxon>
    </lineage>
</organism>
<dbReference type="Proteomes" id="UP000494163">
    <property type="component" value="Chromosome 2R"/>
</dbReference>
<evidence type="ECO:0000313" key="2">
    <source>
        <dbReference type="EMBL" id="ALC42511.1"/>
    </source>
</evidence>
<evidence type="ECO:0000313" key="3">
    <source>
        <dbReference type="Proteomes" id="UP000494163"/>
    </source>
</evidence>
<reference evidence="2 3" key="1">
    <citation type="submission" date="2015-08" db="EMBL/GenBank/DDBJ databases">
        <title>Ancestral chromatin configuration constrains chromatin evolution on differentiating sex chromosomes in Drosophila.</title>
        <authorList>
            <person name="Zhou Q."/>
            <person name="Bachtrog D."/>
        </authorList>
    </citation>
    <scope>NUCLEOTIDE SEQUENCE [LARGE SCALE GENOMIC DNA]</scope>
    <source>
        <tissue evidence="2">Whole larvae</tissue>
    </source>
</reference>
<evidence type="ECO:0000259" key="1">
    <source>
        <dbReference type="SMART" id="SM00714"/>
    </source>
</evidence>
<dbReference type="AlphaFoldDB" id="A0A0M5J0D6"/>
<sequence length="161" mass="18111">MSNAADGEPQIVAISISSPKQPVGYLQMSSCQVNCPSCEQSEWSIVELQAVSCLQRFLNATKLCKRWPGRCDINHYCGRCGCYIGRYIPLGCYERCLSRTARKQAAFDDMRLKVKPMDCAVRAQQSRERVLAWRAERKQKQLAAQTATTTQTPTQIQTVLS</sequence>
<name>A0A0M5J0D6_DROBS</name>
<protein>
    <submittedName>
        <fullName evidence="2">CG30195</fullName>
    </submittedName>
</protein>
<proteinExistence type="predicted"/>
<keyword evidence="3" id="KW-1185">Reference proteome</keyword>
<dbReference type="InterPro" id="IPR006629">
    <property type="entry name" value="LITAF"/>
</dbReference>
<feature type="domain" description="LITAF" evidence="1">
    <location>
        <begin position="30"/>
        <end position="89"/>
    </location>
</feature>
<gene>
    <name evidence="2" type="ORF">Dbus_chr2Rg2090</name>
</gene>
<dbReference type="EMBL" id="CP012524">
    <property type="protein sequence ID" value="ALC42511.1"/>
    <property type="molecule type" value="Genomic_DNA"/>
</dbReference>
<dbReference type="OMA" id="CMERCIS"/>
<accession>A0A0M5J0D6</accession>
<dbReference type="SMART" id="SM00714">
    <property type="entry name" value="LITAF"/>
    <property type="match status" value="1"/>
</dbReference>
<dbReference type="OrthoDB" id="8053264at2759"/>